<organism evidence="10">
    <name type="scientific">Siboglinum fiordicum</name>
    <dbReference type="NCBI Taxonomy" id="27908"/>
    <lineage>
        <taxon>Eukaryota</taxon>
        <taxon>Metazoa</taxon>
        <taxon>Spiralia</taxon>
        <taxon>Lophotrochozoa</taxon>
        <taxon>Annelida</taxon>
        <taxon>Polychaeta</taxon>
        <taxon>Sedentaria</taxon>
        <taxon>Canalipalpata</taxon>
        <taxon>Sabellida</taxon>
        <taxon>Siboglinidae</taxon>
        <taxon>Siboglinum</taxon>
    </lineage>
</organism>
<feature type="transmembrane region" description="Helical" evidence="9">
    <location>
        <begin position="171"/>
        <end position="191"/>
    </location>
</feature>
<feature type="transmembrane region" description="Helical" evidence="9">
    <location>
        <begin position="69"/>
        <end position="90"/>
    </location>
</feature>
<dbReference type="EC" id="7.1.1.2" evidence="8"/>
<dbReference type="GO" id="GO:0008137">
    <property type="term" value="F:NADH dehydrogenase (ubiquinone) activity"/>
    <property type="evidence" value="ECO:0007669"/>
    <property type="project" value="UniProtKB-EC"/>
</dbReference>
<feature type="transmembrane region" description="Helical" evidence="9">
    <location>
        <begin position="6"/>
        <end position="24"/>
    </location>
</feature>
<dbReference type="InterPro" id="IPR018086">
    <property type="entry name" value="NADH_UbQ_OxRdtase_su1_CS"/>
</dbReference>
<comment type="similarity">
    <text evidence="2 7">Belongs to the complex I subunit 1 family.</text>
</comment>
<comment type="catalytic activity">
    <reaction evidence="8">
        <text>a ubiquinone + NADH + 5 H(+)(in) = a ubiquinol + NAD(+) + 4 H(+)(out)</text>
        <dbReference type="Rhea" id="RHEA:29091"/>
        <dbReference type="Rhea" id="RHEA-COMP:9565"/>
        <dbReference type="Rhea" id="RHEA-COMP:9566"/>
        <dbReference type="ChEBI" id="CHEBI:15378"/>
        <dbReference type="ChEBI" id="CHEBI:16389"/>
        <dbReference type="ChEBI" id="CHEBI:17976"/>
        <dbReference type="ChEBI" id="CHEBI:57540"/>
        <dbReference type="ChEBI" id="CHEBI:57945"/>
        <dbReference type="EC" id="7.1.1.2"/>
    </reaction>
</comment>
<evidence type="ECO:0000256" key="7">
    <source>
        <dbReference type="RuleBase" id="RU000471"/>
    </source>
</evidence>
<keyword evidence="7" id="KW-0520">NAD</keyword>
<evidence type="ECO:0000256" key="6">
    <source>
        <dbReference type="ARBA" id="ARBA00023136"/>
    </source>
</evidence>
<sequence length="307" mass="35616">MLSLIFMIINYLMILIAMSFFTLLERKFLGYVQLRKGPNKISMMGIPLPFADAIKLFCKEYSNLNISNFFLFMASPIFMLSMSIMMWSLYPISYPLIFFSFGSLLFICFSSIMVYPLILSGWSSNSKYALIGAIRSIAQTISYEVSMFFIFLSIIILLLEFNLNKILMNHFTPLILVIPFLLLLWVSTMLAETNRTPFDLSEGESELVSGFNIEYSSNSFAFIFMAEYTSILSMSMFSSIFFFNSFFFIMNDLILTLKILLFTCLFIWIRGTFPRIRYDNLMSLTWKCFLPVSIFSLMFTVSLSYSL</sequence>
<dbReference type="PANTHER" id="PTHR11432:SF3">
    <property type="entry name" value="NADH-UBIQUINONE OXIDOREDUCTASE CHAIN 1"/>
    <property type="match status" value="1"/>
</dbReference>
<geneLocation type="mitochondrion" evidence="10"/>
<keyword evidence="8 10" id="KW-0496">Mitochondrion</keyword>
<dbReference type="AlphaFoldDB" id="A0A0E3DR76"/>
<evidence type="ECO:0000256" key="8">
    <source>
        <dbReference type="RuleBase" id="RU000473"/>
    </source>
</evidence>
<feature type="transmembrane region" description="Helical" evidence="9">
    <location>
        <begin position="140"/>
        <end position="159"/>
    </location>
</feature>
<reference evidence="10" key="1">
    <citation type="journal article" date="2015" name="Mol. Phylogenet. Evol.">
        <title>Mitogenomics reveals phylogeny and repeated motifs in control regions of the deep-sea family Siboglinidae (Annelida).</title>
        <authorList>
            <person name="Li Y."/>
            <person name="Kocot K.M."/>
            <person name="Schander C."/>
            <person name="Santos S.R."/>
            <person name="Thornhill D.J."/>
            <person name="Halanych K.M."/>
        </authorList>
    </citation>
    <scope>NUCLEOTIDE SEQUENCE</scope>
</reference>
<comment type="subcellular location">
    <subcellularLocation>
        <location evidence="1">Membrane</location>
        <topology evidence="1">Multi-pass membrane protein</topology>
    </subcellularLocation>
    <subcellularLocation>
        <location evidence="7">Mitochondrion inner membrane</location>
        <topology evidence="7">Multi-pass membrane protein</topology>
    </subcellularLocation>
</comment>
<dbReference type="GO" id="GO:0003954">
    <property type="term" value="F:NADH dehydrogenase activity"/>
    <property type="evidence" value="ECO:0007669"/>
    <property type="project" value="TreeGrafter"/>
</dbReference>
<gene>
    <name evidence="10" type="primary">nad1</name>
</gene>
<accession>A0A0E3DR76</accession>
<keyword evidence="6 9" id="KW-0472">Membrane</keyword>
<dbReference type="PANTHER" id="PTHR11432">
    <property type="entry name" value="NADH DEHYDROGENASE SUBUNIT 1"/>
    <property type="match status" value="1"/>
</dbReference>
<evidence type="ECO:0000256" key="2">
    <source>
        <dbReference type="ARBA" id="ARBA00010535"/>
    </source>
</evidence>
<keyword evidence="4 7" id="KW-0812">Transmembrane</keyword>
<keyword evidence="8" id="KW-0830">Ubiquinone</keyword>
<name>A0A0E3DR76_9ANNE</name>
<evidence type="ECO:0000256" key="1">
    <source>
        <dbReference type="ARBA" id="ARBA00004141"/>
    </source>
</evidence>
<dbReference type="CTD" id="67122155"/>
<dbReference type="GeneID" id="24120676"/>
<evidence type="ECO:0000256" key="9">
    <source>
        <dbReference type="SAM" id="Phobius"/>
    </source>
</evidence>
<dbReference type="RefSeq" id="YP_009130795.1">
    <property type="nucleotide sequence ID" value="NC_026833.1"/>
</dbReference>
<feature type="transmembrane region" description="Helical" evidence="9">
    <location>
        <begin position="281"/>
        <end position="305"/>
    </location>
</feature>
<dbReference type="HAMAP" id="MF_01350">
    <property type="entry name" value="NDH1_NuoH"/>
    <property type="match status" value="1"/>
</dbReference>
<dbReference type="GO" id="GO:0009060">
    <property type="term" value="P:aerobic respiration"/>
    <property type="evidence" value="ECO:0007669"/>
    <property type="project" value="TreeGrafter"/>
</dbReference>
<evidence type="ECO:0000256" key="4">
    <source>
        <dbReference type="ARBA" id="ARBA00022692"/>
    </source>
</evidence>
<dbReference type="EMBL" id="KJ789170">
    <property type="protein sequence ID" value="AIL54871.1"/>
    <property type="molecule type" value="Genomic_DNA"/>
</dbReference>
<feature type="transmembrane region" description="Helical" evidence="9">
    <location>
        <begin position="220"/>
        <end position="242"/>
    </location>
</feature>
<feature type="transmembrane region" description="Helical" evidence="9">
    <location>
        <begin position="248"/>
        <end position="269"/>
    </location>
</feature>
<dbReference type="PROSITE" id="PS00668">
    <property type="entry name" value="COMPLEX1_ND1_2"/>
    <property type="match status" value="1"/>
</dbReference>
<evidence type="ECO:0000313" key="10">
    <source>
        <dbReference type="EMBL" id="AIL54871.1"/>
    </source>
</evidence>
<dbReference type="Pfam" id="PF00146">
    <property type="entry name" value="NADHdh"/>
    <property type="match status" value="1"/>
</dbReference>
<proteinExistence type="inferred from homology"/>
<evidence type="ECO:0000256" key="5">
    <source>
        <dbReference type="ARBA" id="ARBA00022989"/>
    </source>
</evidence>
<evidence type="ECO:0000256" key="3">
    <source>
        <dbReference type="ARBA" id="ARBA00021009"/>
    </source>
</evidence>
<dbReference type="GO" id="GO:0005743">
    <property type="term" value="C:mitochondrial inner membrane"/>
    <property type="evidence" value="ECO:0007669"/>
    <property type="project" value="UniProtKB-SubCell"/>
</dbReference>
<feature type="transmembrane region" description="Helical" evidence="9">
    <location>
        <begin position="96"/>
        <end position="119"/>
    </location>
</feature>
<dbReference type="InterPro" id="IPR001694">
    <property type="entry name" value="NADH_UbQ_OxRdtase_su1/FPO"/>
</dbReference>
<protein>
    <recommendedName>
        <fullName evidence="3 8">NADH-ubiquinone oxidoreductase chain 1</fullName>
        <ecNumber evidence="8">7.1.1.2</ecNumber>
    </recommendedName>
</protein>
<keyword evidence="5 9" id="KW-1133">Transmembrane helix</keyword>